<keyword evidence="3 4" id="KW-0325">Glycoprotein</keyword>
<dbReference type="AlphaFoldDB" id="A5AG62"/>
<keyword evidence="4" id="KW-0735">Signal-anchor</keyword>
<dbReference type="EC" id="2.1.1.-" evidence="4"/>
<keyword evidence="2 4" id="KW-0808">Transferase</keyword>
<keyword evidence="1 4" id="KW-0489">Methyltransferase</keyword>
<dbReference type="GO" id="GO:0008168">
    <property type="term" value="F:methyltransferase activity"/>
    <property type="evidence" value="ECO:0007669"/>
    <property type="project" value="UniProtKB-UniRule"/>
</dbReference>
<sequence length="233" mass="27695">MWDSLGDMDGLFFLKSKKNFSDGGNREFGERRTTSKWTAANCHKNHGLVVLKGEKEIFFKERRKKRSGRKEEFFIAFVRRKRTRVHQSFEGFEDNLKSRNWSVDYQVVGIHKRLLNPKFCFKPLRITLNDQYMGITLSFIPKDEHVVQIQFAPERVLAILVVIETQKLVYPNDMVEDLNLLKPNRIFRTEGYFVWSTFPAYHKDEKDQYVWNAVFDVTKSTSEKRWLCPLPIF</sequence>
<comment type="similarity">
    <text evidence="4">Belongs to the methyltransferase superfamily.</text>
</comment>
<evidence type="ECO:0000256" key="1">
    <source>
        <dbReference type="ARBA" id="ARBA00022603"/>
    </source>
</evidence>
<dbReference type="PANTHER" id="PTHR10108:SF887">
    <property type="entry name" value="METHYLTRANSFERASE PMT22-RELATED"/>
    <property type="match status" value="1"/>
</dbReference>
<keyword evidence="4" id="KW-0812">Transmembrane</keyword>
<gene>
    <name evidence="5" type="ORF">VITISV_042909</name>
</gene>
<organism evidence="5">
    <name type="scientific">Vitis vinifera</name>
    <name type="common">Grape</name>
    <dbReference type="NCBI Taxonomy" id="29760"/>
    <lineage>
        <taxon>Eukaryota</taxon>
        <taxon>Viridiplantae</taxon>
        <taxon>Streptophyta</taxon>
        <taxon>Embryophyta</taxon>
        <taxon>Tracheophyta</taxon>
        <taxon>Spermatophyta</taxon>
        <taxon>Magnoliopsida</taxon>
        <taxon>eudicotyledons</taxon>
        <taxon>Gunneridae</taxon>
        <taxon>Pentapetalae</taxon>
        <taxon>rosids</taxon>
        <taxon>Vitales</taxon>
        <taxon>Vitaceae</taxon>
        <taxon>Viteae</taxon>
        <taxon>Vitis</taxon>
    </lineage>
</organism>
<protein>
    <recommendedName>
        <fullName evidence="4">Methyltransferase</fullName>
        <ecNumber evidence="4">2.1.1.-</ecNumber>
    </recommendedName>
</protein>
<dbReference type="PANTHER" id="PTHR10108">
    <property type="entry name" value="SAM-DEPENDENT METHYLTRANSFERASE"/>
    <property type="match status" value="1"/>
</dbReference>
<accession>A5AG62</accession>
<dbReference type="EMBL" id="AM425924">
    <property type="protein sequence ID" value="CAN68986.1"/>
    <property type="molecule type" value="Genomic_DNA"/>
</dbReference>
<evidence type="ECO:0000313" key="5">
    <source>
        <dbReference type="EMBL" id="CAN68986.1"/>
    </source>
</evidence>
<dbReference type="InterPro" id="IPR004159">
    <property type="entry name" value="Put_SAM_MeTrfase"/>
</dbReference>
<dbReference type="GO" id="GO:0032259">
    <property type="term" value="P:methylation"/>
    <property type="evidence" value="ECO:0007669"/>
    <property type="project" value="UniProtKB-KW"/>
</dbReference>
<comment type="subcellular location">
    <subcellularLocation>
        <location evidence="4">Membrane</location>
        <topology evidence="4">Single-pass type II membrane protein</topology>
    </subcellularLocation>
</comment>
<dbReference type="GO" id="GO:0016020">
    <property type="term" value="C:membrane"/>
    <property type="evidence" value="ECO:0007669"/>
    <property type="project" value="UniProtKB-SubCell"/>
</dbReference>
<dbReference type="Pfam" id="PF03141">
    <property type="entry name" value="Methyltransf_29"/>
    <property type="match status" value="1"/>
</dbReference>
<evidence type="ECO:0000256" key="4">
    <source>
        <dbReference type="RuleBase" id="RU366043"/>
    </source>
</evidence>
<reference evidence="5" key="1">
    <citation type="journal article" date="2007" name="PLoS ONE">
        <title>The first genome sequence of an elite grapevine cultivar (Pinot noir Vitis vinifera L.): coping with a highly heterozygous genome.</title>
        <authorList>
            <person name="Velasco R."/>
            <person name="Zharkikh A."/>
            <person name="Troggio M."/>
            <person name="Cartwright D.A."/>
            <person name="Cestaro A."/>
            <person name="Pruss D."/>
            <person name="Pindo M."/>
            <person name="FitzGerald L.M."/>
            <person name="Vezzulli S."/>
            <person name="Reid J."/>
            <person name="Malacarne G."/>
            <person name="Iliev D."/>
            <person name="Coppola G."/>
            <person name="Wardell B."/>
            <person name="Micheletti D."/>
            <person name="Macalma T."/>
            <person name="Facci M."/>
            <person name="Mitchell J.T."/>
            <person name="Perazzolli M."/>
            <person name="Eldredge G."/>
            <person name="Gatto P."/>
            <person name="Oyzerski R."/>
            <person name="Moretto M."/>
            <person name="Gutin N."/>
            <person name="Stefanini M."/>
            <person name="Chen Y."/>
            <person name="Segala C."/>
            <person name="Davenport C."/>
            <person name="Dematte L."/>
            <person name="Mraz A."/>
            <person name="Battilana J."/>
            <person name="Stormo K."/>
            <person name="Costa F."/>
            <person name="Tao Q."/>
            <person name="Si-Ammour A."/>
            <person name="Harkins T."/>
            <person name="Lackey A."/>
            <person name="Perbost C."/>
            <person name="Taillon B."/>
            <person name="Stella A."/>
            <person name="Solovyev V."/>
            <person name="Fawcett J.A."/>
            <person name="Sterck L."/>
            <person name="Vandepoele K."/>
            <person name="Grando S.M."/>
            <person name="Toppo S."/>
            <person name="Moser C."/>
            <person name="Lanchbury J."/>
            <person name="Bogden R."/>
            <person name="Skolnick M."/>
            <person name="Sgaramella V."/>
            <person name="Bhatnagar S.K."/>
            <person name="Fontana P."/>
            <person name="Gutin A."/>
            <person name="Van de Peer Y."/>
            <person name="Salamini F."/>
            <person name="Viola R."/>
        </authorList>
    </citation>
    <scope>NUCLEOTIDE SEQUENCE</scope>
</reference>
<evidence type="ECO:0000256" key="2">
    <source>
        <dbReference type="ARBA" id="ARBA00022679"/>
    </source>
</evidence>
<evidence type="ECO:0000256" key="3">
    <source>
        <dbReference type="ARBA" id="ARBA00023180"/>
    </source>
</evidence>
<proteinExistence type="inferred from homology"/>
<name>A5AG62_VITVI</name>